<dbReference type="InterPro" id="IPR038718">
    <property type="entry name" value="SNF2-like_sf"/>
</dbReference>
<name>A0A8I3A2Q8_9AGAM</name>
<dbReference type="PANTHER" id="PTHR10799">
    <property type="entry name" value="SNF2/RAD54 HELICASE FAMILY"/>
    <property type="match status" value="1"/>
</dbReference>
<reference evidence="6" key="1">
    <citation type="submission" date="2021-03" db="EMBL/GenBank/DDBJ databases">
        <title>Evolutionary innovations through gain and loss of genes in the ectomycorrhizal Boletales.</title>
        <authorList>
            <person name="Wu G."/>
            <person name="Miyauchi S."/>
            <person name="Morin E."/>
            <person name="Yang Z.-L."/>
            <person name="Xu J."/>
            <person name="Martin F.M."/>
        </authorList>
    </citation>
    <scope>NUCLEOTIDE SEQUENCE</scope>
    <source>
        <strain evidence="6">BR01</strain>
    </source>
</reference>
<keyword evidence="2" id="KW-0067">ATP-binding</keyword>
<dbReference type="SUPFAM" id="SSF52540">
    <property type="entry name" value="P-loop containing nucleoside triphosphate hydrolases"/>
    <property type="match status" value="1"/>
</dbReference>
<dbReference type="OrthoDB" id="2691538at2759"/>
<dbReference type="GO" id="GO:0005524">
    <property type="term" value="F:ATP binding"/>
    <property type="evidence" value="ECO:0007669"/>
    <property type="project" value="InterPro"/>
</dbReference>
<evidence type="ECO:0000256" key="3">
    <source>
        <dbReference type="SAM" id="MobiDB-lite"/>
    </source>
</evidence>
<dbReference type="InterPro" id="IPR000330">
    <property type="entry name" value="SNF2_N"/>
</dbReference>
<evidence type="ECO:0000256" key="4">
    <source>
        <dbReference type="SAM" id="Phobius"/>
    </source>
</evidence>
<keyword evidence="4" id="KW-1133">Transmembrane helix</keyword>
<dbReference type="InterPro" id="IPR027417">
    <property type="entry name" value="P-loop_NTPase"/>
</dbReference>
<dbReference type="Gene3D" id="3.40.50.10810">
    <property type="entry name" value="Tandem AAA-ATPase domain"/>
    <property type="match status" value="1"/>
</dbReference>
<dbReference type="AlphaFoldDB" id="A0A8I3A2Q8"/>
<keyword evidence="4" id="KW-0812">Transmembrane</keyword>
<keyword evidence="7" id="KW-1185">Reference proteome</keyword>
<sequence>MADEGQLHAKRQEMDKAKVPSLSQSYHCQHRKVLLLFVGSDEPFQAFCRYWGLVIFICAWYLLIFVHLQKARDPQYAALLDAQPKQRGRGRKKPVDQSTRHRKSEKEEDEEMPIDEDSLLKEMTSPTFLKNRQALSLAPRAYQLQGLNWMVLLHHNGLNGILADEMGLGKTLQTISFISYPRHYRAVHGIHLIVVPKSTLQNWA</sequence>
<feature type="region of interest" description="Disordered" evidence="3">
    <location>
        <begin position="84"/>
        <end position="115"/>
    </location>
</feature>
<protein>
    <recommendedName>
        <fullName evidence="5">SNF2 N-terminal domain-containing protein</fullName>
    </recommendedName>
</protein>
<keyword evidence="1" id="KW-0547">Nucleotide-binding</keyword>
<organism evidence="6 7">
    <name type="scientific">Boletus reticuloceps</name>
    <dbReference type="NCBI Taxonomy" id="495285"/>
    <lineage>
        <taxon>Eukaryota</taxon>
        <taxon>Fungi</taxon>
        <taxon>Dikarya</taxon>
        <taxon>Basidiomycota</taxon>
        <taxon>Agaricomycotina</taxon>
        <taxon>Agaricomycetes</taxon>
        <taxon>Agaricomycetidae</taxon>
        <taxon>Boletales</taxon>
        <taxon>Boletineae</taxon>
        <taxon>Boletaceae</taxon>
        <taxon>Boletoideae</taxon>
        <taxon>Boletus</taxon>
    </lineage>
</organism>
<feature type="transmembrane region" description="Helical" evidence="4">
    <location>
        <begin position="50"/>
        <end position="68"/>
    </location>
</feature>
<feature type="domain" description="SNF2 N-terminal" evidence="5">
    <location>
        <begin position="142"/>
        <end position="204"/>
    </location>
</feature>
<evidence type="ECO:0000313" key="6">
    <source>
        <dbReference type="EMBL" id="KAG6369601.1"/>
    </source>
</evidence>
<dbReference type="Proteomes" id="UP000683000">
    <property type="component" value="Unassembled WGS sequence"/>
</dbReference>
<accession>A0A8I3A2Q8</accession>
<dbReference type="Pfam" id="PF00176">
    <property type="entry name" value="SNF2-rel_dom"/>
    <property type="match status" value="1"/>
</dbReference>
<evidence type="ECO:0000259" key="5">
    <source>
        <dbReference type="Pfam" id="PF00176"/>
    </source>
</evidence>
<comment type="caution">
    <text evidence="6">The sequence shown here is derived from an EMBL/GenBank/DDBJ whole genome shotgun (WGS) entry which is preliminary data.</text>
</comment>
<evidence type="ECO:0000256" key="2">
    <source>
        <dbReference type="ARBA" id="ARBA00022840"/>
    </source>
</evidence>
<evidence type="ECO:0000313" key="7">
    <source>
        <dbReference type="Proteomes" id="UP000683000"/>
    </source>
</evidence>
<evidence type="ECO:0000256" key="1">
    <source>
        <dbReference type="ARBA" id="ARBA00022741"/>
    </source>
</evidence>
<keyword evidence="4" id="KW-0472">Membrane</keyword>
<gene>
    <name evidence="6" type="ORF">JVT61DRAFT_14222</name>
</gene>
<proteinExistence type="predicted"/>
<dbReference type="EMBL" id="JAGFBS010000073">
    <property type="protein sequence ID" value="KAG6369601.1"/>
    <property type="molecule type" value="Genomic_DNA"/>
</dbReference>